<evidence type="ECO:0000256" key="5">
    <source>
        <dbReference type="ARBA" id="ARBA00023186"/>
    </source>
</evidence>
<name>A0A9D2D246_9FIRM</name>
<evidence type="ECO:0000256" key="2">
    <source>
        <dbReference type="ARBA" id="ARBA00022741"/>
    </source>
</evidence>
<dbReference type="GO" id="GO:0016887">
    <property type="term" value="F:ATP hydrolysis activity"/>
    <property type="evidence" value="ECO:0007669"/>
    <property type="project" value="InterPro"/>
</dbReference>
<dbReference type="Gene3D" id="6.20.220.10">
    <property type="entry name" value="ClpX chaperone, C4-type zinc finger domain"/>
    <property type="match status" value="1"/>
</dbReference>
<evidence type="ECO:0000313" key="9">
    <source>
        <dbReference type="EMBL" id="HIZ07114.1"/>
    </source>
</evidence>
<dbReference type="Proteomes" id="UP000824024">
    <property type="component" value="Unassembled WGS sequence"/>
</dbReference>
<dbReference type="NCBIfam" id="TIGR00382">
    <property type="entry name" value="clpX"/>
    <property type="match status" value="1"/>
</dbReference>
<dbReference type="Pfam" id="PF10431">
    <property type="entry name" value="ClpB_D2-small"/>
    <property type="match status" value="1"/>
</dbReference>
<dbReference type="PROSITE" id="PS51902">
    <property type="entry name" value="CLPX_ZB"/>
    <property type="match status" value="1"/>
</dbReference>
<dbReference type="InterPro" id="IPR050052">
    <property type="entry name" value="ATP-dep_Clp_protease_ClpX"/>
</dbReference>
<dbReference type="InterPro" id="IPR038366">
    <property type="entry name" value="Znf_CppX_C4_sf"/>
</dbReference>
<gene>
    <name evidence="6 9" type="primary">clpX</name>
    <name evidence="9" type="ORF">IAA08_04170</name>
</gene>
<dbReference type="SUPFAM" id="SSF57716">
    <property type="entry name" value="Glucocorticoid receptor-like (DNA-binding domain)"/>
    <property type="match status" value="1"/>
</dbReference>
<feature type="binding site" evidence="6 7">
    <location>
        <position position="16"/>
    </location>
    <ligand>
        <name>Zn(2+)</name>
        <dbReference type="ChEBI" id="CHEBI:29105"/>
    </ligand>
</feature>
<keyword evidence="1 6" id="KW-0479">Metal-binding</keyword>
<dbReference type="HAMAP" id="MF_00175">
    <property type="entry name" value="ClpX"/>
    <property type="match status" value="1"/>
</dbReference>
<feature type="binding site" evidence="6 7">
    <location>
        <position position="13"/>
    </location>
    <ligand>
        <name>Zn(2+)</name>
        <dbReference type="ChEBI" id="CHEBI:29105"/>
    </ligand>
</feature>
<dbReference type="FunFam" id="3.40.50.300:FF:000005">
    <property type="entry name" value="ATP-dependent Clp protease ATP-binding subunit ClpX"/>
    <property type="match status" value="1"/>
</dbReference>
<dbReference type="GO" id="GO:0008270">
    <property type="term" value="F:zinc ion binding"/>
    <property type="evidence" value="ECO:0007669"/>
    <property type="project" value="UniProtKB-UniRule"/>
</dbReference>
<dbReference type="EMBL" id="DXCH01000119">
    <property type="protein sequence ID" value="HIZ07114.1"/>
    <property type="molecule type" value="Genomic_DNA"/>
</dbReference>
<reference evidence="9" key="1">
    <citation type="journal article" date="2021" name="PeerJ">
        <title>Extensive microbial diversity within the chicken gut microbiome revealed by metagenomics and culture.</title>
        <authorList>
            <person name="Gilroy R."/>
            <person name="Ravi A."/>
            <person name="Getino M."/>
            <person name="Pursley I."/>
            <person name="Horton D.L."/>
            <person name="Alikhan N.F."/>
            <person name="Baker D."/>
            <person name="Gharbi K."/>
            <person name="Hall N."/>
            <person name="Watson M."/>
            <person name="Adriaenssens E.M."/>
            <person name="Foster-Nyarko E."/>
            <person name="Jarju S."/>
            <person name="Secka A."/>
            <person name="Antonio M."/>
            <person name="Oren A."/>
            <person name="Chaudhuri R.R."/>
            <person name="La Ragione R."/>
            <person name="Hildebrand F."/>
            <person name="Pallen M.J."/>
        </authorList>
    </citation>
    <scope>NUCLEOTIDE SEQUENCE</scope>
    <source>
        <strain evidence="9">CHK192-9172</strain>
    </source>
</reference>
<dbReference type="Pfam" id="PF06689">
    <property type="entry name" value="zf-C4_ClpX"/>
    <property type="match status" value="1"/>
</dbReference>
<dbReference type="InterPro" id="IPR003593">
    <property type="entry name" value="AAA+_ATPase"/>
</dbReference>
<dbReference type="Gene3D" id="1.10.8.60">
    <property type="match status" value="1"/>
</dbReference>
<dbReference type="GO" id="GO:0140662">
    <property type="term" value="F:ATP-dependent protein folding chaperone"/>
    <property type="evidence" value="ECO:0007669"/>
    <property type="project" value="InterPro"/>
</dbReference>
<dbReference type="PANTHER" id="PTHR48102:SF7">
    <property type="entry name" value="ATP-DEPENDENT CLP PROTEASE ATP-BINDING SUBUNIT CLPX-LIKE, MITOCHONDRIAL"/>
    <property type="match status" value="1"/>
</dbReference>
<feature type="domain" description="ClpX-type ZB" evidence="8">
    <location>
        <begin position="1"/>
        <end position="55"/>
    </location>
</feature>
<dbReference type="SMART" id="SM00382">
    <property type="entry name" value="AAA"/>
    <property type="match status" value="1"/>
</dbReference>
<keyword evidence="9" id="KW-0645">Protease</keyword>
<dbReference type="GO" id="GO:0051301">
    <property type="term" value="P:cell division"/>
    <property type="evidence" value="ECO:0007669"/>
    <property type="project" value="TreeGrafter"/>
</dbReference>
<evidence type="ECO:0000256" key="3">
    <source>
        <dbReference type="ARBA" id="ARBA00022833"/>
    </source>
</evidence>
<evidence type="ECO:0000256" key="6">
    <source>
        <dbReference type="HAMAP-Rule" id="MF_00175"/>
    </source>
</evidence>
<dbReference type="SUPFAM" id="SSF52540">
    <property type="entry name" value="P-loop containing nucleoside triphosphate hydrolases"/>
    <property type="match status" value="1"/>
</dbReference>
<keyword evidence="9" id="KW-0378">Hydrolase</keyword>
<dbReference type="NCBIfam" id="NF003745">
    <property type="entry name" value="PRK05342.1"/>
    <property type="match status" value="1"/>
</dbReference>
<evidence type="ECO:0000259" key="8">
    <source>
        <dbReference type="PROSITE" id="PS51902"/>
    </source>
</evidence>
<dbReference type="GO" id="GO:0051082">
    <property type="term" value="F:unfolded protein binding"/>
    <property type="evidence" value="ECO:0007669"/>
    <property type="project" value="UniProtKB-UniRule"/>
</dbReference>
<evidence type="ECO:0000256" key="4">
    <source>
        <dbReference type="ARBA" id="ARBA00022840"/>
    </source>
</evidence>
<keyword evidence="5 6" id="KW-0143">Chaperone</keyword>
<dbReference type="GO" id="GO:0009376">
    <property type="term" value="C:HslUV protease complex"/>
    <property type="evidence" value="ECO:0007669"/>
    <property type="project" value="TreeGrafter"/>
</dbReference>
<keyword evidence="2 6" id="KW-0547">Nucleotide-binding</keyword>
<evidence type="ECO:0000256" key="7">
    <source>
        <dbReference type="PROSITE-ProRule" id="PRU01250"/>
    </source>
</evidence>
<feature type="binding site" evidence="6 7">
    <location>
        <position position="39"/>
    </location>
    <ligand>
        <name>Zn(2+)</name>
        <dbReference type="ChEBI" id="CHEBI:29105"/>
    </ligand>
</feature>
<dbReference type="CDD" id="cd19497">
    <property type="entry name" value="RecA-like_ClpX"/>
    <property type="match status" value="1"/>
</dbReference>
<dbReference type="GO" id="GO:0008233">
    <property type="term" value="F:peptidase activity"/>
    <property type="evidence" value="ECO:0007669"/>
    <property type="project" value="UniProtKB-KW"/>
</dbReference>
<comment type="caution">
    <text evidence="9">The sequence shown here is derived from an EMBL/GenBank/DDBJ whole genome shotgun (WGS) entry which is preliminary data.</text>
</comment>
<comment type="similarity">
    <text evidence="6 7">Belongs to the ClpX chaperone family.</text>
</comment>
<keyword evidence="3 6" id="KW-0862">Zinc</keyword>
<comment type="subunit">
    <text evidence="6">Component of the ClpX-ClpP complex. Forms a hexameric ring that, in the presence of ATP, binds to fourteen ClpP subunits assembled into a disk-like structure with a central cavity, resembling the structure of eukaryotic proteasomes.</text>
</comment>
<dbReference type="InterPro" id="IPR004487">
    <property type="entry name" value="Clp_protease_ATP-bd_su_ClpX"/>
</dbReference>
<proteinExistence type="inferred from homology"/>
<reference evidence="9" key="2">
    <citation type="submission" date="2021-04" db="EMBL/GenBank/DDBJ databases">
        <authorList>
            <person name="Gilroy R."/>
        </authorList>
    </citation>
    <scope>NUCLEOTIDE SEQUENCE</scope>
    <source>
        <strain evidence="9">CHK192-9172</strain>
    </source>
</reference>
<dbReference type="GO" id="GO:0046983">
    <property type="term" value="F:protein dimerization activity"/>
    <property type="evidence" value="ECO:0007669"/>
    <property type="project" value="UniProtKB-UniRule"/>
</dbReference>
<dbReference type="SMART" id="SM00994">
    <property type="entry name" value="zf-C4_ClpX"/>
    <property type="match status" value="1"/>
</dbReference>
<protein>
    <recommendedName>
        <fullName evidence="6">ATP-dependent Clp protease ATP-binding subunit ClpX</fullName>
    </recommendedName>
</protein>
<dbReference type="Pfam" id="PF07724">
    <property type="entry name" value="AAA_2"/>
    <property type="match status" value="1"/>
</dbReference>
<dbReference type="PANTHER" id="PTHR48102">
    <property type="entry name" value="ATP-DEPENDENT CLP PROTEASE ATP-BINDING SUBUNIT CLPX-LIKE, MITOCHONDRIAL-RELATED"/>
    <property type="match status" value="1"/>
</dbReference>
<evidence type="ECO:0000313" key="10">
    <source>
        <dbReference type="Proteomes" id="UP000824024"/>
    </source>
</evidence>
<dbReference type="InterPro" id="IPR003959">
    <property type="entry name" value="ATPase_AAA_core"/>
</dbReference>
<sequence length="418" mass="46359">MAVKNNGEDRVRCSFCGKAQEQVRKLIAGPKGVYICDECVEICSDIIEEELDGYGRKPDQNMEINLLKPEEIKAFLDDYVIGQDDAKKVLAVSVYNHYKRILADTDSDVELQKSNILMLGPTGSGKTLLAQTLAKILNVPFAIADATTLTEAGYVGEDVENILLKIIQAADYDVEKAQYGIIYIDEIDKITRKSENASITRDVSGEGVQQALLKILEGTVASVPPQGGRKHPQQELIPIDTTNILFICGGAFEGLDKIIEARTDQKSIGFNSEIKGKHENNVGELLREALPQDFVKFGMIPEFIGRVPVVVSLDALDRDTLVQILKEPKNSLIKQYQKLFELDHVDLQFDPEALEAIADKSLERKTGARGLRAIMEKTMMDLMYRIPSDETITKCRITKDTVAGSGKAVLEYNTNSEM</sequence>
<dbReference type="GO" id="GO:0051603">
    <property type="term" value="P:proteolysis involved in protein catabolic process"/>
    <property type="evidence" value="ECO:0007669"/>
    <property type="project" value="TreeGrafter"/>
</dbReference>
<dbReference type="InterPro" id="IPR019489">
    <property type="entry name" value="Clp_ATPase_C"/>
</dbReference>
<organism evidence="9 10">
    <name type="scientific">Candidatus Eubacterium avistercoris</name>
    <dbReference type="NCBI Taxonomy" id="2838567"/>
    <lineage>
        <taxon>Bacteria</taxon>
        <taxon>Bacillati</taxon>
        <taxon>Bacillota</taxon>
        <taxon>Clostridia</taxon>
        <taxon>Eubacteriales</taxon>
        <taxon>Eubacteriaceae</taxon>
        <taxon>Eubacterium</taxon>
    </lineage>
</organism>
<keyword evidence="4 6" id="KW-0067">ATP-binding</keyword>
<evidence type="ECO:0000256" key="1">
    <source>
        <dbReference type="ARBA" id="ARBA00022723"/>
    </source>
</evidence>
<dbReference type="InterPro" id="IPR059188">
    <property type="entry name" value="Znf_CLPX-like"/>
</dbReference>
<dbReference type="GO" id="GO:0005524">
    <property type="term" value="F:ATP binding"/>
    <property type="evidence" value="ECO:0007669"/>
    <property type="project" value="UniProtKB-UniRule"/>
</dbReference>
<dbReference type="AlphaFoldDB" id="A0A9D2D246"/>
<feature type="binding site" evidence="6">
    <location>
        <begin position="121"/>
        <end position="128"/>
    </location>
    <ligand>
        <name>ATP</name>
        <dbReference type="ChEBI" id="CHEBI:30616"/>
    </ligand>
</feature>
<dbReference type="SMART" id="SM01086">
    <property type="entry name" value="ClpB_D2-small"/>
    <property type="match status" value="1"/>
</dbReference>
<comment type="function">
    <text evidence="6">ATP-dependent specificity component of the Clp protease. It directs the protease to specific substrates. Can perform chaperone functions in the absence of ClpP.</text>
</comment>
<feature type="binding site" evidence="6 7">
    <location>
        <position position="36"/>
    </location>
    <ligand>
        <name>Zn(2+)</name>
        <dbReference type="ChEBI" id="CHEBI:29105"/>
    </ligand>
</feature>
<dbReference type="InterPro" id="IPR046425">
    <property type="entry name" value="ClpX_bact"/>
</dbReference>
<dbReference type="InterPro" id="IPR027417">
    <property type="entry name" value="P-loop_NTPase"/>
</dbReference>
<dbReference type="FunFam" id="1.10.8.60:FF:000002">
    <property type="entry name" value="ATP-dependent Clp protease ATP-binding subunit ClpX"/>
    <property type="match status" value="1"/>
</dbReference>
<accession>A0A9D2D246</accession>
<dbReference type="InterPro" id="IPR010603">
    <property type="entry name" value="Znf_CppX_C4"/>
</dbReference>
<dbReference type="Gene3D" id="3.40.50.300">
    <property type="entry name" value="P-loop containing nucleotide triphosphate hydrolases"/>
    <property type="match status" value="1"/>
</dbReference>